<accession>A0A8J8SIF7</accession>
<protein>
    <submittedName>
        <fullName evidence="1">Uncharacterized protein</fullName>
    </submittedName>
</protein>
<dbReference type="Proteomes" id="UP000683246">
    <property type="component" value="Chromosome"/>
</dbReference>
<proteinExistence type="predicted"/>
<gene>
    <name evidence="1" type="ORF">HZI73_20500</name>
</gene>
<keyword evidence="2" id="KW-1185">Reference proteome</keyword>
<evidence type="ECO:0000313" key="2">
    <source>
        <dbReference type="Proteomes" id="UP000683246"/>
    </source>
</evidence>
<evidence type="ECO:0000313" key="1">
    <source>
        <dbReference type="EMBL" id="QUI24536.1"/>
    </source>
</evidence>
<dbReference type="AlphaFoldDB" id="A0A8J8SIF7"/>
<reference evidence="1" key="1">
    <citation type="submission" date="2020-07" db="EMBL/GenBank/DDBJ databases">
        <title>Vallitalea pronyensis genome.</title>
        <authorList>
            <person name="Postec A."/>
        </authorList>
    </citation>
    <scope>NUCLEOTIDE SEQUENCE</scope>
    <source>
        <strain evidence="1">FatNI3</strain>
    </source>
</reference>
<dbReference type="KEGG" id="vpy:HZI73_20500"/>
<dbReference type="RefSeq" id="WP_212695227.1">
    <property type="nucleotide sequence ID" value="NZ_CP058649.1"/>
</dbReference>
<organism evidence="1 2">
    <name type="scientific">Vallitalea pronyensis</name>
    <dbReference type="NCBI Taxonomy" id="1348613"/>
    <lineage>
        <taxon>Bacteria</taxon>
        <taxon>Bacillati</taxon>
        <taxon>Bacillota</taxon>
        <taxon>Clostridia</taxon>
        <taxon>Lachnospirales</taxon>
        <taxon>Vallitaleaceae</taxon>
        <taxon>Vallitalea</taxon>
    </lineage>
</organism>
<name>A0A8J8SIF7_9FIRM</name>
<sequence>MANVLSYNNVQELRFAIKSYNDYMSEIPDDFMVLKEHLQGLTQKQFCIAFKALRDLVIHMYTYLEKHPEAIGLLAKHKKSGEMKIQTSQNISSIKKIIYTIGLTSKLENNTLCVDMKAFRESYAVFYSNSSTALTDKIKTIDSETFDKFYSTKHVSSIFKYLTAFGFVIDGFIEDKKFSELQQLEITFPSNPPIINIIKAFSRPCICRISFGFDYAKFNYRIFAHGIHATIPMEDLYSVCLLPEEHQNFLLLLNKSLEKKNIRYGKCEKGWYHGTLPCQYNYRNKVRVLQNMEHGILPHLVLDFRNKIDKGTTLIESIPKEYRSNIPQCRGCRKNCPTRTMITADGKKYALCHGQWWHLPLIDGSIDFIMQALSM</sequence>
<dbReference type="EMBL" id="CP058649">
    <property type="protein sequence ID" value="QUI24536.1"/>
    <property type="molecule type" value="Genomic_DNA"/>
</dbReference>